<evidence type="ECO:0000313" key="2">
    <source>
        <dbReference type="Proteomes" id="UP001155027"/>
    </source>
</evidence>
<name>A0A9X2Q7Q3_9BACT</name>
<sequence length="36" mass="3949">MPDSPREAELLVLLLEAGLYPKVGPARSEEIRPDGE</sequence>
<gene>
    <name evidence="1" type="ORF">GGP71_003220</name>
</gene>
<protein>
    <submittedName>
        <fullName evidence="1">Uncharacterized protein</fullName>
    </submittedName>
</protein>
<dbReference type="Proteomes" id="UP001155027">
    <property type="component" value="Unassembled WGS sequence"/>
</dbReference>
<accession>A0A9X2Q7Q3</accession>
<comment type="caution">
    <text evidence="1">The sequence shown here is derived from an EMBL/GenBank/DDBJ whole genome shotgun (WGS) entry which is preliminary data.</text>
</comment>
<dbReference type="EMBL" id="JANUAU010000016">
    <property type="protein sequence ID" value="MCS3679270.1"/>
    <property type="molecule type" value="Genomic_DNA"/>
</dbReference>
<proteinExistence type="predicted"/>
<organism evidence="1 2">
    <name type="scientific">Salinibacter ruber</name>
    <dbReference type="NCBI Taxonomy" id="146919"/>
    <lineage>
        <taxon>Bacteria</taxon>
        <taxon>Pseudomonadati</taxon>
        <taxon>Rhodothermota</taxon>
        <taxon>Rhodothermia</taxon>
        <taxon>Rhodothermales</taxon>
        <taxon>Salinibacteraceae</taxon>
        <taxon>Salinibacter</taxon>
    </lineage>
</organism>
<dbReference type="AlphaFoldDB" id="A0A9X2Q7Q3"/>
<reference evidence="1" key="1">
    <citation type="submission" date="2022-08" db="EMBL/GenBank/DDBJ databases">
        <title>Genomic Encyclopedia of Type Strains, Phase V (KMG-V): Genome sequencing to study the core and pangenomes of soil and plant-associated prokaryotes.</title>
        <authorList>
            <person name="Whitman W."/>
        </authorList>
    </citation>
    <scope>NUCLEOTIDE SEQUENCE</scope>
    <source>
        <strain evidence="1">0</strain>
    </source>
</reference>
<evidence type="ECO:0000313" key="1">
    <source>
        <dbReference type="EMBL" id="MCS3679270.1"/>
    </source>
</evidence>